<dbReference type="NCBIfam" id="TIGR01451">
    <property type="entry name" value="B_ant_repeat"/>
    <property type="match status" value="1"/>
</dbReference>
<keyword evidence="5" id="KW-1185">Reference proteome</keyword>
<accession>A0ABY3WWQ3</accession>
<dbReference type="PANTHER" id="PTHR34819:SF3">
    <property type="entry name" value="CELL SURFACE PROTEIN"/>
    <property type="match status" value="1"/>
</dbReference>
<protein>
    <submittedName>
        <fullName evidence="4">DUF11 domain-containing protein</fullName>
    </submittedName>
</protein>
<sequence>MGARRLDSRFPRSPRSSGPGGSSRASRSVGALTLLTAVSTASALAIGLPAPGRAAAETATAFEKRYGASLYGDFTTTGGTVPGCPDTPGDTAAPCAGGAASRGGAGQVVLPRGARVAYARLFWGGNDGTYRDRDPEGAVLQRCAATGADDVTRSPGAPLAAVPAIGVNGAAPAKVDAEDLVRDQESVTGAHYYTGEADVTAAFDGVTGSGSPVPVAVGGVWTAAGRGCVAGWSLTVVYAYDGPNETYAPERRHVAVYGGHVLRRPPSATSTTAVPVSGFQRAGGKVRTSVTAFRGDRENLSVDDEEFDLPKSALGTVPYTVEPGGGTNGANGGTYLASALAVSAPVADLEIAKTASKTSVRPGDTVTYTITAKNAGETDLPEVRFTDDLAENLDDAVYDDNAKASAGTVGYEEPRLAYTGALAAGESVTVTYSVTVDEEGTGDGRLHNTVVADTARSNCEEGSEDGPCAVTPEVGRRADAESGGTDSAVTEWDTGAGPGVGAVQGRPAQPAPGPEGVAADRSAPAVGATYGSTGQLAATGASAEQLWLLGGVAVALTAAGAIALAATRGRRRGHH</sequence>
<dbReference type="Proteomes" id="UP000828924">
    <property type="component" value="Chromosome"/>
</dbReference>
<feature type="compositionally biased region" description="Low complexity" evidence="1">
    <location>
        <begin position="11"/>
        <end position="26"/>
    </location>
</feature>
<proteinExistence type="predicted"/>
<dbReference type="Pfam" id="PF25549">
    <property type="entry name" value="DUF7927"/>
    <property type="match status" value="1"/>
</dbReference>
<gene>
    <name evidence="4" type="ORF">J4032_34450</name>
</gene>
<evidence type="ECO:0000256" key="1">
    <source>
        <dbReference type="SAM" id="MobiDB-lite"/>
    </source>
</evidence>
<organism evidence="4 5">
    <name type="scientific">Streptomyces formicae</name>
    <dbReference type="NCBI Taxonomy" id="1616117"/>
    <lineage>
        <taxon>Bacteria</taxon>
        <taxon>Bacillati</taxon>
        <taxon>Actinomycetota</taxon>
        <taxon>Actinomycetes</taxon>
        <taxon>Kitasatosporales</taxon>
        <taxon>Streptomycetaceae</taxon>
        <taxon>Streptomyces</taxon>
    </lineage>
</organism>
<name>A0ABY3WWQ3_9ACTN</name>
<evidence type="ECO:0000259" key="3">
    <source>
        <dbReference type="Pfam" id="PF25549"/>
    </source>
</evidence>
<feature type="region of interest" description="Disordered" evidence="1">
    <location>
        <begin position="1"/>
        <end position="26"/>
    </location>
</feature>
<dbReference type="NCBIfam" id="TIGR04226">
    <property type="entry name" value="RrgB_K2N_iso_D2"/>
    <property type="match status" value="1"/>
</dbReference>
<dbReference type="PANTHER" id="PTHR34819">
    <property type="entry name" value="LARGE CYSTEINE-RICH PERIPLASMIC PROTEIN OMCB"/>
    <property type="match status" value="1"/>
</dbReference>
<feature type="transmembrane region" description="Helical" evidence="2">
    <location>
        <begin position="546"/>
        <end position="566"/>
    </location>
</feature>
<keyword evidence="2" id="KW-0812">Transmembrane</keyword>
<evidence type="ECO:0000313" key="5">
    <source>
        <dbReference type="Proteomes" id="UP000828924"/>
    </source>
</evidence>
<dbReference type="InterPro" id="IPR026466">
    <property type="entry name" value="Fim_isopep_form_D2_dom"/>
</dbReference>
<evidence type="ECO:0000313" key="4">
    <source>
        <dbReference type="EMBL" id="UNM15894.1"/>
    </source>
</evidence>
<feature type="region of interest" description="Disordered" evidence="1">
    <location>
        <begin position="456"/>
        <end position="520"/>
    </location>
</feature>
<reference evidence="4 5" key="1">
    <citation type="submission" date="2021-03" db="EMBL/GenBank/DDBJ databases">
        <title>Complete genome of Streptomyces formicae strain 1H-GS9 (DSM 100524).</title>
        <authorList>
            <person name="Atanasov K.E."/>
            <person name="Altabella T."/>
            <person name="Ferrer A."/>
        </authorList>
    </citation>
    <scope>NUCLEOTIDE SEQUENCE [LARGE SCALE GENOMIC DNA]</scope>
    <source>
        <strain evidence="4 5">1H-GS9</strain>
    </source>
</reference>
<dbReference type="InterPro" id="IPR057687">
    <property type="entry name" value="DUF7927"/>
</dbReference>
<keyword evidence="2" id="KW-0472">Membrane</keyword>
<feature type="compositionally biased region" description="Basic and acidic residues" evidence="1">
    <location>
        <begin position="1"/>
        <end position="10"/>
    </location>
</feature>
<evidence type="ECO:0000256" key="2">
    <source>
        <dbReference type="SAM" id="Phobius"/>
    </source>
</evidence>
<dbReference type="RefSeq" id="WP_242338065.1">
    <property type="nucleotide sequence ID" value="NZ_CP071872.1"/>
</dbReference>
<dbReference type="EMBL" id="CP071872">
    <property type="protein sequence ID" value="UNM15894.1"/>
    <property type="molecule type" value="Genomic_DNA"/>
</dbReference>
<keyword evidence="2" id="KW-1133">Transmembrane helix</keyword>
<dbReference type="InterPro" id="IPR047589">
    <property type="entry name" value="DUF11_rpt"/>
</dbReference>
<dbReference type="InterPro" id="IPR051172">
    <property type="entry name" value="Chlamydia_OmcB"/>
</dbReference>
<feature type="domain" description="DUF7927" evidence="3">
    <location>
        <begin position="352"/>
        <end position="471"/>
    </location>
</feature>
<dbReference type="InterPro" id="IPR013783">
    <property type="entry name" value="Ig-like_fold"/>
</dbReference>
<dbReference type="Gene3D" id="2.60.40.10">
    <property type="entry name" value="Immunoglobulins"/>
    <property type="match status" value="1"/>
</dbReference>